<keyword evidence="1" id="KW-1133">Transmembrane helix</keyword>
<accession>A0A8T9MV64</accession>
<keyword evidence="1" id="KW-0472">Membrane</keyword>
<evidence type="ECO:0000256" key="1">
    <source>
        <dbReference type="SAM" id="Phobius"/>
    </source>
</evidence>
<name>A0A8T9MV64_9NEIS</name>
<sequence>MKNRIRIPFAGKNKGFTLIEFVVASALALIVILAAGSTYFITRKLNQGSLERLDIQQNLRNAAVHITRDARLAGTFGCYSLGNSAVNVSGWNAPDFAAANGNPKHIGIDTGQADGFGIRADVYEYDGRNLPALFFIYGQGETGLQRINALNPKAPSAISQITLADNSAAGAELDVLRQTLGKGGRLC</sequence>
<dbReference type="NCBIfam" id="TIGR02532">
    <property type="entry name" value="IV_pilin_GFxxxE"/>
    <property type="match status" value="1"/>
</dbReference>
<feature type="transmembrane region" description="Helical" evidence="1">
    <location>
        <begin position="21"/>
        <end position="41"/>
    </location>
</feature>
<keyword evidence="3" id="KW-1185">Reference proteome</keyword>
<proteinExistence type="predicted"/>
<dbReference type="EMBL" id="CP091521">
    <property type="protein sequence ID" value="UOP05169.1"/>
    <property type="molecule type" value="Genomic_DNA"/>
</dbReference>
<reference evidence="2" key="2">
    <citation type="journal article" date="2022" name="Res Sq">
        <title>Evolution of multicellular longitudinally dividing oral cavity symbionts (Neisseriaceae).</title>
        <authorList>
            <person name="Nyongesa S."/>
            <person name="Weber P."/>
            <person name="Bernet E."/>
            <person name="Pullido F."/>
            <person name="Nieckarz M."/>
            <person name="Delaby M."/>
            <person name="Nieves C."/>
            <person name="Viehboeck T."/>
            <person name="Krause N."/>
            <person name="Rivera-Millot A."/>
            <person name="Nakamura A."/>
            <person name="Vischer N."/>
            <person name="VanNieuwenhze M."/>
            <person name="Brun Y."/>
            <person name="Cava F."/>
            <person name="Bulgheresi S."/>
            <person name="Veyrier F."/>
        </authorList>
    </citation>
    <scope>NUCLEOTIDE SEQUENCE</scope>
    <source>
        <strain evidence="2">17694</strain>
    </source>
</reference>
<gene>
    <name evidence="2" type="ORF">LVJ77_02630</name>
</gene>
<evidence type="ECO:0000313" key="2">
    <source>
        <dbReference type="EMBL" id="UOP05169.1"/>
    </source>
</evidence>
<dbReference type="Proteomes" id="UP000831534">
    <property type="component" value="Chromosome"/>
</dbReference>
<dbReference type="PROSITE" id="PS00409">
    <property type="entry name" value="PROKAR_NTER_METHYL"/>
    <property type="match status" value="1"/>
</dbReference>
<dbReference type="AlphaFoldDB" id="A0A8T9MV64"/>
<evidence type="ECO:0000313" key="3">
    <source>
        <dbReference type="Proteomes" id="UP000831534"/>
    </source>
</evidence>
<organism evidence="2 3">
    <name type="scientific">Conchiformibius kuhniae</name>
    <dbReference type="NCBI Taxonomy" id="211502"/>
    <lineage>
        <taxon>Bacteria</taxon>
        <taxon>Pseudomonadati</taxon>
        <taxon>Pseudomonadota</taxon>
        <taxon>Betaproteobacteria</taxon>
        <taxon>Neisseriales</taxon>
        <taxon>Neisseriaceae</taxon>
        <taxon>Conchiformibius</taxon>
    </lineage>
</organism>
<reference evidence="2" key="1">
    <citation type="submission" date="2021-12" db="EMBL/GenBank/DDBJ databases">
        <authorList>
            <person name="Veyrier F.J."/>
        </authorList>
    </citation>
    <scope>NUCLEOTIDE SEQUENCE</scope>
    <source>
        <strain evidence="2">17694</strain>
    </source>
</reference>
<keyword evidence="1" id="KW-0812">Transmembrane</keyword>
<protein>
    <submittedName>
        <fullName evidence="2">Prepilin-type N-terminal cleavage/methylation domain-containing protein</fullName>
    </submittedName>
</protein>
<dbReference type="InterPro" id="IPR012902">
    <property type="entry name" value="N_methyl_site"/>
</dbReference>
<dbReference type="Pfam" id="PF07963">
    <property type="entry name" value="N_methyl"/>
    <property type="match status" value="1"/>
</dbReference>